<reference evidence="2" key="2">
    <citation type="submission" date="2022-10" db="EMBL/GenBank/DDBJ databases">
        <authorList>
            <consortium name="ENA_rothamsted_submissions"/>
            <consortium name="culmorum"/>
            <person name="King R."/>
        </authorList>
    </citation>
    <scope>NUCLEOTIDE SEQUENCE</scope>
</reference>
<organism evidence="2 3">
    <name type="scientific">Diatraea saccharalis</name>
    <name type="common">sugarcane borer</name>
    <dbReference type="NCBI Taxonomy" id="40085"/>
    <lineage>
        <taxon>Eukaryota</taxon>
        <taxon>Metazoa</taxon>
        <taxon>Ecdysozoa</taxon>
        <taxon>Arthropoda</taxon>
        <taxon>Hexapoda</taxon>
        <taxon>Insecta</taxon>
        <taxon>Pterygota</taxon>
        <taxon>Neoptera</taxon>
        <taxon>Endopterygota</taxon>
        <taxon>Lepidoptera</taxon>
        <taxon>Glossata</taxon>
        <taxon>Ditrysia</taxon>
        <taxon>Pyraloidea</taxon>
        <taxon>Crambidae</taxon>
        <taxon>Crambinae</taxon>
        <taxon>Diatraea</taxon>
    </lineage>
</organism>
<feature type="region of interest" description="Disordered" evidence="1">
    <location>
        <begin position="14"/>
        <end position="40"/>
    </location>
</feature>
<feature type="compositionally biased region" description="Low complexity" evidence="1">
    <location>
        <begin position="23"/>
        <end position="38"/>
    </location>
</feature>
<protein>
    <submittedName>
        <fullName evidence="2">Uncharacterized protein</fullName>
    </submittedName>
</protein>
<keyword evidence="3" id="KW-1185">Reference proteome</keyword>
<proteinExistence type="predicted"/>
<accession>A0A9N9MZV4</accession>
<reference evidence="2" key="1">
    <citation type="submission" date="2021-12" db="EMBL/GenBank/DDBJ databases">
        <authorList>
            <person name="King R."/>
        </authorList>
    </citation>
    <scope>NUCLEOTIDE SEQUENCE</scope>
</reference>
<evidence type="ECO:0000256" key="1">
    <source>
        <dbReference type="SAM" id="MobiDB-lite"/>
    </source>
</evidence>
<gene>
    <name evidence="2" type="ORF">DIATSA_LOCUS587</name>
</gene>
<dbReference type="Proteomes" id="UP001153714">
    <property type="component" value="Chromosome 1"/>
</dbReference>
<sequence>MSKKIFMAPITAATATTSDEKNSSSSSSVRETSSQSDDFQATKVRKLKVETAVAMNYSTLSQTCDRYGIDRVSDRVAAAIASVVLHENNMPIIYKNKLRKVETTYLRNRIFV</sequence>
<name>A0A9N9MZV4_9NEOP</name>
<dbReference type="EMBL" id="OU893332">
    <property type="protein sequence ID" value="CAG9782315.1"/>
    <property type="molecule type" value="Genomic_DNA"/>
</dbReference>
<evidence type="ECO:0000313" key="2">
    <source>
        <dbReference type="EMBL" id="CAG9782315.1"/>
    </source>
</evidence>
<dbReference type="OrthoDB" id="8066247at2759"/>
<dbReference type="AlphaFoldDB" id="A0A9N9MZV4"/>
<evidence type="ECO:0000313" key="3">
    <source>
        <dbReference type="Proteomes" id="UP001153714"/>
    </source>
</evidence>